<evidence type="ECO:0000313" key="2">
    <source>
        <dbReference type="Proteomes" id="UP000032305"/>
    </source>
</evidence>
<evidence type="ECO:0000313" key="1">
    <source>
        <dbReference type="EMBL" id="GAM01644.1"/>
    </source>
</evidence>
<dbReference type="Proteomes" id="UP000032305">
    <property type="component" value="Unassembled WGS sequence"/>
</dbReference>
<dbReference type="InterPro" id="IPR039498">
    <property type="entry name" value="NTP_transf_5"/>
</dbReference>
<gene>
    <name evidence="1" type="ORF">SP5_068_00120</name>
</gene>
<dbReference type="EMBL" id="BBPI01000068">
    <property type="protein sequence ID" value="GAM01644.1"/>
    <property type="molecule type" value="Genomic_DNA"/>
</dbReference>
<dbReference type="Pfam" id="PF14907">
    <property type="entry name" value="NTP_transf_5"/>
    <property type="match status" value="1"/>
</dbReference>
<proteinExistence type="predicted"/>
<evidence type="ECO:0008006" key="3">
    <source>
        <dbReference type="Google" id="ProtNLM"/>
    </source>
</evidence>
<sequence>MTAVDMLVALLRDPAQAAMVDLAHWTEVLAVARAETLAGTLAHRLDGMPLPDMVDGALAEARVDAAEARRTALWEANRVALALRPLGHPVILLKGTAFAAAGLAAGQGRGIGDCDILLPKALLGHAEKLLIDAGWEWMKSDPYDDLYYRKWMHELPPLVHGERGRMVDVHHTILPPTAGPKPDAQALIAGAEPLDGGLAILCHTDMIVHAATHLFADGELAGGLRNLWDIHALIEERGMQGLDARAAHHGLSSAVDRALRLTHALYGTSVPPKWQRLTMIDRLYRRRMIARDGWGRERQKALRMVFYIRSHLIRMPLPMLIRHLWIKWRKGKAASGSG</sequence>
<comment type="caution">
    <text evidence="1">The sequence shown here is derived from an EMBL/GenBank/DDBJ whole genome shotgun (WGS) entry which is preliminary data.</text>
</comment>
<protein>
    <recommendedName>
        <fullName evidence="3">Nucleotidyltransferase</fullName>
    </recommendedName>
</protein>
<accession>A0A0A1W9Q1</accession>
<name>A0A0A1W9Q1_9SPHN</name>
<dbReference type="InterPro" id="IPR036477">
    <property type="entry name" value="Formyl_transf_N_sf"/>
</dbReference>
<keyword evidence="2" id="KW-1185">Reference proteome</keyword>
<dbReference type="eggNOG" id="ENOG502Z95A">
    <property type="taxonomic scope" value="Bacteria"/>
</dbReference>
<dbReference type="AlphaFoldDB" id="A0A0A1W9Q1"/>
<organism evidence="1 2">
    <name type="scientific">Sphingomonas parapaucimobilis NBRC 15100</name>
    <dbReference type="NCBI Taxonomy" id="1219049"/>
    <lineage>
        <taxon>Bacteria</taxon>
        <taxon>Pseudomonadati</taxon>
        <taxon>Pseudomonadota</taxon>
        <taxon>Alphaproteobacteria</taxon>
        <taxon>Sphingomonadales</taxon>
        <taxon>Sphingomonadaceae</taxon>
        <taxon>Sphingomonas</taxon>
    </lineage>
</organism>
<reference evidence="1 2" key="1">
    <citation type="submission" date="2014-11" db="EMBL/GenBank/DDBJ databases">
        <title>Whole genome shotgun sequence of Sphingomonas parapaucimobilis NBRC 15100.</title>
        <authorList>
            <person name="Katano-Makiyama Y."/>
            <person name="Hosoyama A."/>
            <person name="Hashimoto M."/>
            <person name="Hosoyama Y."/>
            <person name="Noguchi M."/>
            <person name="Numata M."/>
            <person name="Tsuchikane K."/>
            <person name="Hirakata S."/>
            <person name="Uohara A."/>
            <person name="Shimodaira J."/>
            <person name="Ohji S."/>
            <person name="Ichikawa N."/>
            <person name="Kimura A."/>
            <person name="Yamazoe A."/>
            <person name="Fujita N."/>
        </authorList>
    </citation>
    <scope>NUCLEOTIDE SEQUENCE [LARGE SCALE GENOMIC DNA]</scope>
    <source>
        <strain evidence="1 2">NBRC 15100</strain>
    </source>
</reference>
<dbReference type="SUPFAM" id="SSF53328">
    <property type="entry name" value="Formyltransferase"/>
    <property type="match status" value="1"/>
</dbReference>